<dbReference type="InterPro" id="IPR016868">
    <property type="entry name" value="Phage_B3_Orf5"/>
</dbReference>
<gene>
    <name evidence="4" type="ORF">MoryE10_09600</name>
</gene>
<reference evidence="4" key="1">
    <citation type="submission" date="2019-06" db="EMBL/GenBank/DDBJ databases">
        <title>Complete genome sequence of Methylogaea oryzae strain JCM16910.</title>
        <authorList>
            <person name="Asakawa S."/>
        </authorList>
    </citation>
    <scope>NUCLEOTIDE SEQUENCE</scope>
    <source>
        <strain evidence="4">E10</strain>
    </source>
</reference>
<dbReference type="KEGG" id="moz:MoryE10_09600"/>
<feature type="compositionally biased region" description="Basic and acidic residues" evidence="1">
    <location>
        <begin position="188"/>
        <end position="200"/>
    </location>
</feature>
<proteinExistence type="predicted"/>
<dbReference type="RefSeq" id="WP_221048379.1">
    <property type="nucleotide sequence ID" value="NZ_AP019782.1"/>
</dbReference>
<dbReference type="Pfam" id="PF23771">
    <property type="entry name" value="DUF7168"/>
    <property type="match status" value="1"/>
</dbReference>
<dbReference type="Proteomes" id="UP000824988">
    <property type="component" value="Chromosome"/>
</dbReference>
<evidence type="ECO:0000259" key="2">
    <source>
        <dbReference type="Pfam" id="PF10979"/>
    </source>
</evidence>
<keyword evidence="5" id="KW-1185">Reference proteome</keyword>
<dbReference type="Pfam" id="PF10979">
    <property type="entry name" value="DUF2786"/>
    <property type="match status" value="1"/>
</dbReference>
<evidence type="ECO:0000313" key="5">
    <source>
        <dbReference type="Proteomes" id="UP000824988"/>
    </source>
</evidence>
<organism evidence="4 5">
    <name type="scientific">Methylogaea oryzae</name>
    <dbReference type="NCBI Taxonomy" id="1295382"/>
    <lineage>
        <taxon>Bacteria</taxon>
        <taxon>Pseudomonadati</taxon>
        <taxon>Pseudomonadota</taxon>
        <taxon>Gammaproteobacteria</taxon>
        <taxon>Methylococcales</taxon>
        <taxon>Methylococcaceae</taxon>
        <taxon>Methylogaea</taxon>
    </lineage>
</organism>
<feature type="compositionally biased region" description="Gly residues" evidence="1">
    <location>
        <begin position="215"/>
        <end position="227"/>
    </location>
</feature>
<dbReference type="PIRSF" id="PIRSF028111">
    <property type="entry name" value="UCP028111"/>
    <property type="match status" value="1"/>
</dbReference>
<accession>A0A8D4VPM2</accession>
<name>A0A8D4VPM2_9GAMM</name>
<feature type="region of interest" description="Disordered" evidence="1">
    <location>
        <begin position="188"/>
        <end position="227"/>
    </location>
</feature>
<evidence type="ECO:0000256" key="1">
    <source>
        <dbReference type="SAM" id="MobiDB-lite"/>
    </source>
</evidence>
<protein>
    <submittedName>
        <fullName evidence="4">Phage protein</fullName>
    </submittedName>
</protein>
<feature type="domain" description="DUF2786" evidence="2">
    <location>
        <begin position="5"/>
        <end position="43"/>
    </location>
</feature>
<dbReference type="EMBL" id="AP019782">
    <property type="protein sequence ID" value="BBL70354.1"/>
    <property type="molecule type" value="Genomic_DNA"/>
</dbReference>
<evidence type="ECO:0000313" key="4">
    <source>
        <dbReference type="EMBL" id="BBL70354.1"/>
    </source>
</evidence>
<evidence type="ECO:0000259" key="3">
    <source>
        <dbReference type="Pfam" id="PF23771"/>
    </source>
</evidence>
<dbReference type="AlphaFoldDB" id="A0A8D4VPM2"/>
<sequence>MDKDKALAKIKKCLALAKSANAHESATAMRQAQALMEQYGIEHSDVLASEAAEAGAKSGATKQPSNWEATLAGVVGRAFGCDLVFSGVPGIAAQWLFIGIGPKAEIAAYAFTVLLRQCKAARTEHIKTHLKRCKPAGKTRRADEFCQGWVFAVASTVRAFARSEEDTTAIDAYKAKRFKNLDKLDARDRSGGRDYGDSMRGHRAGRNARLDHGVGAVGGAQGRIGHG</sequence>
<dbReference type="InterPro" id="IPR055592">
    <property type="entry name" value="DUF7168"/>
</dbReference>
<dbReference type="InterPro" id="IPR024498">
    <property type="entry name" value="DUF2786"/>
</dbReference>
<feature type="domain" description="DUF7168" evidence="3">
    <location>
        <begin position="49"/>
        <end position="189"/>
    </location>
</feature>